<comment type="similarity">
    <text evidence="1">Belongs to the AfsR/DnrI/RedD regulatory family.</text>
</comment>
<dbReference type="Gene3D" id="1.10.10.10">
    <property type="entry name" value="Winged helix-like DNA-binding domain superfamily/Winged helix DNA-binding domain"/>
    <property type="match status" value="1"/>
</dbReference>
<feature type="domain" description="Bacterial transcriptional activator" evidence="5">
    <location>
        <begin position="793"/>
        <end position="918"/>
    </location>
</feature>
<dbReference type="Pfam" id="PF25873">
    <property type="entry name" value="WHD_MalT"/>
    <property type="match status" value="1"/>
</dbReference>
<dbReference type="GO" id="GO:0000160">
    <property type="term" value="P:phosphorelay signal transduction system"/>
    <property type="evidence" value="ECO:0007669"/>
    <property type="project" value="InterPro"/>
</dbReference>
<evidence type="ECO:0008006" key="8">
    <source>
        <dbReference type="Google" id="ProtNLM"/>
    </source>
</evidence>
<dbReference type="PANTHER" id="PTHR35807:SF2">
    <property type="entry name" value="TRANSCRIPTIONAL ACTIVATOR DOMAIN"/>
    <property type="match status" value="1"/>
</dbReference>
<dbReference type="InterPro" id="IPR059106">
    <property type="entry name" value="WHD_MalT"/>
</dbReference>
<dbReference type="InterPro" id="IPR051677">
    <property type="entry name" value="AfsR-DnrI-RedD_regulator"/>
</dbReference>
<keyword evidence="7" id="KW-1185">Reference proteome</keyword>
<feature type="region of interest" description="Disordered" evidence="3">
    <location>
        <begin position="919"/>
        <end position="942"/>
    </location>
</feature>
<evidence type="ECO:0000256" key="3">
    <source>
        <dbReference type="SAM" id="MobiDB-lite"/>
    </source>
</evidence>
<dbReference type="SMART" id="SM00862">
    <property type="entry name" value="Trans_reg_C"/>
    <property type="match status" value="1"/>
</dbReference>
<protein>
    <recommendedName>
        <fullName evidence="8">OmpR/PhoB-type domain-containing protein</fullName>
    </recommendedName>
</protein>
<accession>A0A516GES6</accession>
<dbReference type="InterPro" id="IPR011990">
    <property type="entry name" value="TPR-like_helical_dom_sf"/>
</dbReference>
<dbReference type="Proteomes" id="UP000315395">
    <property type="component" value="Chromosome"/>
</dbReference>
<dbReference type="EMBL" id="CP041616">
    <property type="protein sequence ID" value="QDO90033.1"/>
    <property type="molecule type" value="Genomic_DNA"/>
</dbReference>
<dbReference type="InterPro" id="IPR036388">
    <property type="entry name" value="WH-like_DNA-bd_sf"/>
</dbReference>
<evidence type="ECO:0000259" key="5">
    <source>
        <dbReference type="SMART" id="SM01043"/>
    </source>
</evidence>
<name>A0A516GES6_9MICO</name>
<dbReference type="OrthoDB" id="134985at2"/>
<dbReference type="GO" id="GO:0006355">
    <property type="term" value="P:regulation of DNA-templated transcription"/>
    <property type="evidence" value="ECO:0007669"/>
    <property type="project" value="InterPro"/>
</dbReference>
<organism evidence="6 7">
    <name type="scientific">Ornithinimicrobium ciconiae</name>
    <dbReference type="NCBI Taxonomy" id="2594265"/>
    <lineage>
        <taxon>Bacteria</taxon>
        <taxon>Bacillati</taxon>
        <taxon>Actinomycetota</taxon>
        <taxon>Actinomycetes</taxon>
        <taxon>Micrococcales</taxon>
        <taxon>Ornithinimicrobiaceae</taxon>
        <taxon>Ornithinimicrobium</taxon>
    </lineage>
</organism>
<dbReference type="RefSeq" id="WP_143784752.1">
    <property type="nucleotide sequence ID" value="NZ_CP041616.1"/>
</dbReference>
<evidence type="ECO:0000313" key="6">
    <source>
        <dbReference type="EMBL" id="QDO90033.1"/>
    </source>
</evidence>
<feature type="domain" description="OmpR/PhoB-type" evidence="4">
    <location>
        <begin position="707"/>
        <end position="795"/>
    </location>
</feature>
<dbReference type="PANTHER" id="PTHR35807">
    <property type="entry name" value="TRANSCRIPTIONAL REGULATOR REDD-RELATED"/>
    <property type="match status" value="1"/>
</dbReference>
<evidence type="ECO:0000256" key="1">
    <source>
        <dbReference type="ARBA" id="ARBA00005820"/>
    </source>
</evidence>
<keyword evidence="2" id="KW-0238">DNA-binding</keyword>
<evidence type="ECO:0000313" key="7">
    <source>
        <dbReference type="Proteomes" id="UP000315395"/>
    </source>
</evidence>
<dbReference type="InterPro" id="IPR016032">
    <property type="entry name" value="Sig_transdc_resp-reg_C-effctor"/>
</dbReference>
<gene>
    <name evidence="6" type="ORF">FNH13_18290</name>
</gene>
<dbReference type="InterPro" id="IPR005158">
    <property type="entry name" value="BTAD"/>
</dbReference>
<reference evidence="6 7" key="1">
    <citation type="submission" date="2019-07" db="EMBL/GenBank/DDBJ databases">
        <title>complete genome sequencing of Ornithinimicrobium sp. H23M54.</title>
        <authorList>
            <person name="Bae J.-W."/>
            <person name="Lee S.-Y."/>
        </authorList>
    </citation>
    <scope>NUCLEOTIDE SEQUENCE [LARGE SCALE GENOMIC DNA]</scope>
    <source>
        <strain evidence="6 7">H23M54</strain>
    </source>
</reference>
<dbReference type="SUPFAM" id="SSF48452">
    <property type="entry name" value="TPR-like"/>
    <property type="match status" value="1"/>
</dbReference>
<dbReference type="SUPFAM" id="SSF46894">
    <property type="entry name" value="C-terminal effector domain of the bipartite response regulators"/>
    <property type="match status" value="1"/>
</dbReference>
<dbReference type="Pfam" id="PF03704">
    <property type="entry name" value="BTAD"/>
    <property type="match status" value="1"/>
</dbReference>
<dbReference type="InterPro" id="IPR001867">
    <property type="entry name" value="OmpR/PhoB-type_DNA-bd"/>
</dbReference>
<dbReference type="AlphaFoldDB" id="A0A516GES6"/>
<dbReference type="Pfam" id="PF00486">
    <property type="entry name" value="Trans_reg_C"/>
    <property type="match status" value="1"/>
</dbReference>
<evidence type="ECO:0000256" key="2">
    <source>
        <dbReference type="ARBA" id="ARBA00023125"/>
    </source>
</evidence>
<dbReference type="SMART" id="SM01043">
    <property type="entry name" value="BTAD"/>
    <property type="match status" value="1"/>
</dbReference>
<dbReference type="SUPFAM" id="SSF52540">
    <property type="entry name" value="P-loop containing nucleoside triphosphate hydrolases"/>
    <property type="match status" value="1"/>
</dbReference>
<proteinExistence type="inferred from homology"/>
<evidence type="ECO:0000259" key="4">
    <source>
        <dbReference type="SMART" id="SM00862"/>
    </source>
</evidence>
<dbReference type="InterPro" id="IPR027417">
    <property type="entry name" value="P-loop_NTPase"/>
</dbReference>
<sequence length="942" mass="101158">MPFRTQRPTPVGLARGRLEDVLLGPDAPVTGLVVAPPGAGKTTLLGRVAAATPAAAWYTAGGEDREETALVGYLSRALLGHRADCPPEEGIDGLLTALGDGPGPGCPLLVIDDLHEIAGTGAEAALERFLLLRPASVRILLGTRRPPSFNTSRMLASGALVELSGDDLRFRSWEVEDLFRTIYREPLSPETAALLCRRVGGLAAALQLFHLSVRGQTHLEREAEVVRLNGRSRLIRSYLTRTVLDGLTAERRQFLVRTAPLGVLDGPLCDELLGRTGSAEVLRDLTTQQLFTTTPDEGLTYRYHQVLRDHLEVALEDEVPAGEVTALHARAAQLLERSGHHSEALRAYKRAGDWGAAARVVRERLGVADRDVGELAAGVLPPAEQNDPWLAVARTRRLLRQGSIEDALVALRLVEAAADDPDLAAYCAHERLLASAWLGQRMPPVDVIRTPLGAVRALTRAARAPQPPEGADAEWGLVSAVAHLFAGRVPEARDELDRCYPVLAVGTWPWLAAGILGALVEVGVPGQRERCCATLEDLSLTADVEGYPWLARVARGLQACLVLETAGESWRIDACRSAISACQRDGDAWGELVIRSITAVALARRGEYAEAHRHLDRAAESSAELGAPVLGLWVHALTVAVTAAEGAVAPTAMRSGPDRQGGLADVASVLATCRFVVHHTRGQQGAGADGPPAPSVRCLGGFRLDHGTEIDLSPLRPRARLLLMLLAMHHGADVHRERLIESLWPGARLDAGTHRLQVAVSSIRRLLEDRGVDPTALRRHGDAYRLELPGVTVDVQLAEAAVTALVRATRAGEVAEVGDRAVELIDLYRGDLLPEVGEAEWVVDERDRLRLSVAGALASAAAMCLEQDRADVGVWQAQRVVQLDPMRDTAWLLLARLQRALGDHTAAQATLAEHGRVREFLGGDAPPPPTSPVPRGTARARA</sequence>
<dbReference type="Gene3D" id="1.25.40.10">
    <property type="entry name" value="Tetratricopeptide repeat domain"/>
    <property type="match status" value="1"/>
</dbReference>
<dbReference type="GO" id="GO:0003677">
    <property type="term" value="F:DNA binding"/>
    <property type="evidence" value="ECO:0007669"/>
    <property type="project" value="UniProtKB-KW"/>
</dbReference>
<dbReference type="KEGG" id="orz:FNH13_18290"/>